<dbReference type="InterPro" id="IPR011704">
    <property type="entry name" value="ATPase_dyneun-rel_AAA"/>
</dbReference>
<dbReference type="AlphaFoldDB" id="A0A382CV12"/>
<evidence type="ECO:0000256" key="1">
    <source>
        <dbReference type="ARBA" id="ARBA00009417"/>
    </source>
</evidence>
<keyword evidence="3" id="KW-0067">ATP-binding</keyword>
<feature type="domain" description="ATPase dynein-related AAA" evidence="4">
    <location>
        <begin position="152"/>
        <end position="271"/>
    </location>
</feature>
<gene>
    <name evidence="6" type="ORF">METZ01_LOCUS182769</name>
</gene>
<evidence type="ECO:0000256" key="3">
    <source>
        <dbReference type="ARBA" id="ARBA00022840"/>
    </source>
</evidence>
<keyword evidence="2" id="KW-0547">Nucleotide-binding</keyword>
<accession>A0A382CV12</accession>
<dbReference type="InterPro" id="IPR050764">
    <property type="entry name" value="CbbQ/NirQ/NorQ/GpvN"/>
</dbReference>
<protein>
    <recommendedName>
        <fullName evidence="7">ATPase dynein-related AAA domain-containing protein</fullName>
    </recommendedName>
</protein>
<sequence length="417" mass="46986">MSKWTYDPTESIDIGGSNFHMTPDRKEFITALKSKYPNQLQFTKEQFDSLGHFPYWLKSNRYNFKDGAVFNLQPILAVDHNGTTVAVQKPEPLKVATVPQPQVVNMPVAAATASVNLIDDNVKIIPEKMINYVPFGHAKDVKGILKSKIFFPVFVTGLSGNGKTLMIEQTCAQLKRELFRVNITIETDEDDLMGGHTLQNGNIIFREGPVIKAMRKGAVLLLDEVDLGSNKMMCLQSVLEGKGYLIKKTGEWVTPTPGFTVVATANTKGQGSEDGKFIGTQIMNEAMLERFAITMQQEYPPVTTERNILKKEMALSGEVDEEFCKKLVDWADIIRKTYYEGAIDDVITTRRLVHIVNAYRMFGDKLKSIQMCISRFDEETRLAVLDLYTKVDEGVNLYEDENPIDDPEVEEYNGPDE</sequence>
<dbReference type="GO" id="GO:0005524">
    <property type="term" value="F:ATP binding"/>
    <property type="evidence" value="ECO:0007669"/>
    <property type="project" value="UniProtKB-KW"/>
</dbReference>
<dbReference type="Pfam" id="PF07728">
    <property type="entry name" value="AAA_5"/>
    <property type="match status" value="1"/>
</dbReference>
<dbReference type="PANTHER" id="PTHR42759">
    <property type="entry name" value="MOXR FAMILY PROTEIN"/>
    <property type="match status" value="1"/>
</dbReference>
<dbReference type="Pfam" id="PF08406">
    <property type="entry name" value="CbbQ_C"/>
    <property type="match status" value="1"/>
</dbReference>
<proteinExistence type="inferred from homology"/>
<evidence type="ECO:0000256" key="2">
    <source>
        <dbReference type="ARBA" id="ARBA00022741"/>
    </source>
</evidence>
<comment type="similarity">
    <text evidence="1">Belongs to the CbbQ/NirQ/NorQ/GpvN family.</text>
</comment>
<dbReference type="InterPro" id="IPR013615">
    <property type="entry name" value="CbbQ_C"/>
</dbReference>
<dbReference type="SUPFAM" id="SSF52540">
    <property type="entry name" value="P-loop containing nucleoside triphosphate hydrolases"/>
    <property type="match status" value="1"/>
</dbReference>
<evidence type="ECO:0000259" key="5">
    <source>
        <dbReference type="Pfam" id="PF08406"/>
    </source>
</evidence>
<evidence type="ECO:0008006" key="7">
    <source>
        <dbReference type="Google" id="ProtNLM"/>
    </source>
</evidence>
<dbReference type="Gene3D" id="3.40.50.300">
    <property type="entry name" value="P-loop containing nucleotide triphosphate hydrolases"/>
    <property type="match status" value="1"/>
</dbReference>
<dbReference type="PANTHER" id="PTHR42759:SF1">
    <property type="entry name" value="MAGNESIUM-CHELATASE SUBUNIT CHLD"/>
    <property type="match status" value="1"/>
</dbReference>
<evidence type="ECO:0000259" key="4">
    <source>
        <dbReference type="Pfam" id="PF07728"/>
    </source>
</evidence>
<organism evidence="6">
    <name type="scientific">marine metagenome</name>
    <dbReference type="NCBI Taxonomy" id="408172"/>
    <lineage>
        <taxon>unclassified sequences</taxon>
        <taxon>metagenomes</taxon>
        <taxon>ecological metagenomes</taxon>
    </lineage>
</organism>
<feature type="domain" description="CbbQ/NirQ/NorQ C-terminal" evidence="5">
    <location>
        <begin position="316"/>
        <end position="375"/>
    </location>
</feature>
<name>A0A382CV12_9ZZZZ</name>
<reference evidence="6" key="1">
    <citation type="submission" date="2018-05" db="EMBL/GenBank/DDBJ databases">
        <authorList>
            <person name="Lanie J.A."/>
            <person name="Ng W.-L."/>
            <person name="Kazmierczak K.M."/>
            <person name="Andrzejewski T.M."/>
            <person name="Davidsen T.M."/>
            <person name="Wayne K.J."/>
            <person name="Tettelin H."/>
            <person name="Glass J.I."/>
            <person name="Rusch D."/>
            <person name="Podicherti R."/>
            <person name="Tsui H.-C.T."/>
            <person name="Winkler M.E."/>
        </authorList>
    </citation>
    <scope>NUCLEOTIDE SEQUENCE</scope>
</reference>
<dbReference type="InterPro" id="IPR027417">
    <property type="entry name" value="P-loop_NTPase"/>
</dbReference>
<evidence type="ECO:0000313" key="6">
    <source>
        <dbReference type="EMBL" id="SVB29915.1"/>
    </source>
</evidence>
<dbReference type="EMBL" id="UINC01036248">
    <property type="protein sequence ID" value="SVB29915.1"/>
    <property type="molecule type" value="Genomic_DNA"/>
</dbReference>
<dbReference type="GO" id="GO:0016887">
    <property type="term" value="F:ATP hydrolysis activity"/>
    <property type="evidence" value="ECO:0007669"/>
    <property type="project" value="InterPro"/>
</dbReference>